<protein>
    <recommendedName>
        <fullName evidence="3">Restriction endonuclease type IV Mrr domain-containing protein</fullName>
    </recommendedName>
</protein>
<evidence type="ECO:0000313" key="2">
    <source>
        <dbReference type="Proteomes" id="UP000075583"/>
    </source>
</evidence>
<gene>
    <name evidence="1" type="ORF">MB14_09445</name>
</gene>
<dbReference type="Proteomes" id="UP000075583">
    <property type="component" value="Unassembled WGS sequence"/>
</dbReference>
<keyword evidence="2" id="KW-1185">Reference proteome</keyword>
<evidence type="ECO:0008006" key="3">
    <source>
        <dbReference type="Google" id="ProtNLM"/>
    </source>
</evidence>
<organism evidence="1 2">
    <name type="scientific">Roseivirga ehrenbergii (strain DSM 102268 / JCM 13514 / KCTC 12282 / NCIMB 14502 / KMM 6017)</name>
    <dbReference type="NCBI Taxonomy" id="279360"/>
    <lineage>
        <taxon>Bacteria</taxon>
        <taxon>Pseudomonadati</taxon>
        <taxon>Bacteroidota</taxon>
        <taxon>Cytophagia</taxon>
        <taxon>Cytophagales</taxon>
        <taxon>Roseivirgaceae</taxon>
        <taxon>Roseivirga</taxon>
    </lineage>
</organism>
<reference evidence="1" key="1">
    <citation type="submission" date="2016-01" db="EMBL/GenBank/DDBJ databases">
        <title>Genome sequencing of Roseivirga ehrenbergii KMM 6017.</title>
        <authorList>
            <person name="Selvaratnam C."/>
            <person name="Thevarajoo S."/>
            <person name="Goh K.M."/>
            <person name="Ee R."/>
            <person name="Chan K.-G."/>
            <person name="Chong C.S."/>
        </authorList>
    </citation>
    <scope>NUCLEOTIDE SEQUENCE [LARGE SCALE GENOMIC DNA]</scope>
    <source>
        <strain evidence="1">KMM 6017</strain>
    </source>
</reference>
<comment type="caution">
    <text evidence="1">The sequence shown here is derived from an EMBL/GenBank/DDBJ whole genome shotgun (WGS) entry which is preliminary data.</text>
</comment>
<evidence type="ECO:0000313" key="1">
    <source>
        <dbReference type="EMBL" id="KYG72254.1"/>
    </source>
</evidence>
<proteinExistence type="predicted"/>
<dbReference type="EMBL" id="LQZQ01000049">
    <property type="protein sequence ID" value="KYG72254.1"/>
    <property type="molecule type" value="Genomic_DNA"/>
</dbReference>
<name>A0A150X0J2_ROSEK</name>
<accession>A0A150X0J2</accession>
<sequence>MIPDLDKLHIEYKNSRNRTRKLLSKIRALEKKYYFLERITRPRKTTDTKSDDIELEYAIMHLFEDLNFKCEKPKSNADVDVKVTFEEFYFGIEVKNGNYVGENESLQPYKHKLLNNDSFQPLLIYNNSLTNQTWDEPRKLIAEGARFGLLLTSELKKGYLKLKRNKITFNQFLNQLTICGEIKFSNSALGKAHKSD</sequence>
<dbReference type="AlphaFoldDB" id="A0A150X0J2"/>